<gene>
    <name evidence="2" type="ORF">SAMN04487928_12741</name>
</gene>
<proteinExistence type="predicted"/>
<dbReference type="PANTHER" id="PTHR39201:SF1">
    <property type="entry name" value="FLAVODOXIN-LIKE DOMAIN-CONTAINING PROTEIN"/>
    <property type="match status" value="1"/>
</dbReference>
<organism evidence="2 3">
    <name type="scientific">Butyrivibrio proteoclasticus</name>
    <dbReference type="NCBI Taxonomy" id="43305"/>
    <lineage>
        <taxon>Bacteria</taxon>
        <taxon>Bacillati</taxon>
        <taxon>Bacillota</taxon>
        <taxon>Clostridia</taxon>
        <taxon>Lachnospirales</taxon>
        <taxon>Lachnospiraceae</taxon>
        <taxon>Butyrivibrio</taxon>
    </lineage>
</organism>
<reference evidence="3" key="1">
    <citation type="submission" date="2016-10" db="EMBL/GenBank/DDBJ databases">
        <authorList>
            <person name="Varghese N."/>
            <person name="Submissions S."/>
        </authorList>
    </citation>
    <scope>NUCLEOTIDE SEQUENCE [LARGE SCALE GENOMIC DNA]</scope>
    <source>
        <strain evidence="3">P18</strain>
    </source>
</reference>
<dbReference type="eggNOG" id="COG0716">
    <property type="taxonomic scope" value="Bacteria"/>
</dbReference>
<evidence type="ECO:0000313" key="2">
    <source>
        <dbReference type="EMBL" id="SFQ25960.1"/>
    </source>
</evidence>
<dbReference type="Proteomes" id="UP000182624">
    <property type="component" value="Unassembled WGS sequence"/>
</dbReference>
<evidence type="ECO:0000259" key="1">
    <source>
        <dbReference type="PROSITE" id="PS50902"/>
    </source>
</evidence>
<dbReference type="PROSITE" id="PS50902">
    <property type="entry name" value="FLAVODOXIN_LIKE"/>
    <property type="match status" value="1"/>
</dbReference>
<evidence type="ECO:0000313" key="3">
    <source>
        <dbReference type="Proteomes" id="UP000182624"/>
    </source>
</evidence>
<dbReference type="PROSITE" id="PS00201">
    <property type="entry name" value="FLAVODOXIN"/>
    <property type="match status" value="1"/>
</dbReference>
<accession>A0A1I5X220</accession>
<feature type="domain" description="Flavodoxin-like" evidence="1">
    <location>
        <begin position="13"/>
        <end position="170"/>
    </location>
</feature>
<keyword evidence="3" id="KW-1185">Reference proteome</keyword>
<dbReference type="AlphaFoldDB" id="A0A1I5X220"/>
<name>A0A1I5X220_9FIRM</name>
<dbReference type="GO" id="GO:0010181">
    <property type="term" value="F:FMN binding"/>
    <property type="evidence" value="ECO:0007669"/>
    <property type="project" value="InterPro"/>
</dbReference>
<dbReference type="Pfam" id="PF12682">
    <property type="entry name" value="Flavodoxin_4"/>
    <property type="match status" value="1"/>
</dbReference>
<sequence length="170" mass="18871">MVQQSKKGTGMKRIIIYFSLEGNTEYIADELAKVLPADKLKLVPKKAYSTSGFSKFFWGGKSAVMAEKPELEAYDLDVSAYDEIIFGFPVWAGTFTPPLRTFILENKENLKNKTIAAFACQSGSGAERAFSKLKDCIGITSFAATAIFIDPKDKPSEDNTHRLSEFCQML</sequence>
<dbReference type="SUPFAM" id="SSF52218">
    <property type="entry name" value="Flavoproteins"/>
    <property type="match status" value="1"/>
</dbReference>
<protein>
    <submittedName>
        <fullName evidence="2">Flavodoxin</fullName>
    </submittedName>
</protein>
<dbReference type="InterPro" id="IPR029039">
    <property type="entry name" value="Flavoprotein-like_sf"/>
</dbReference>
<dbReference type="PANTHER" id="PTHR39201">
    <property type="entry name" value="EXPORTED PROTEIN-RELATED"/>
    <property type="match status" value="1"/>
</dbReference>
<dbReference type="InterPro" id="IPR001226">
    <property type="entry name" value="Flavodoxin_CS"/>
</dbReference>
<dbReference type="EMBL" id="FOXO01000027">
    <property type="protein sequence ID" value="SFQ25960.1"/>
    <property type="molecule type" value="Genomic_DNA"/>
</dbReference>
<dbReference type="GO" id="GO:0016651">
    <property type="term" value="F:oxidoreductase activity, acting on NAD(P)H"/>
    <property type="evidence" value="ECO:0007669"/>
    <property type="project" value="UniProtKB-ARBA"/>
</dbReference>
<dbReference type="Gene3D" id="3.40.50.360">
    <property type="match status" value="1"/>
</dbReference>
<dbReference type="InterPro" id="IPR008254">
    <property type="entry name" value="Flavodoxin/NO_synth"/>
</dbReference>
<dbReference type="GO" id="GO:0009055">
    <property type="term" value="F:electron transfer activity"/>
    <property type="evidence" value="ECO:0007669"/>
    <property type="project" value="InterPro"/>
</dbReference>